<gene>
    <name evidence="1" type="ORF">BTN49_1806</name>
</gene>
<sequence length="66" mass="7666">MHSKTVEVKYYLPSRGALSHVVINATNLKVYGEGERKTRKHGKDTWHIWRNLHLAVDVFPHEVITT</sequence>
<reference evidence="2" key="1">
    <citation type="submission" date="2017-04" db="EMBL/GenBank/DDBJ databases">
        <title>Genome evolution of the luminous symbionts of deep sea anglerfish.</title>
        <authorList>
            <person name="Hendry T.A."/>
        </authorList>
    </citation>
    <scope>NUCLEOTIDE SEQUENCE [LARGE SCALE GENOMIC DNA]</scope>
</reference>
<organism evidence="1 2">
    <name type="scientific">Candidatus Enterovibrio escicola</name>
    <dbReference type="NCBI Taxonomy" id="1927127"/>
    <lineage>
        <taxon>Bacteria</taxon>
        <taxon>Pseudomonadati</taxon>
        <taxon>Pseudomonadota</taxon>
        <taxon>Gammaproteobacteria</taxon>
        <taxon>Vibrionales</taxon>
        <taxon>Vibrionaceae</taxon>
        <taxon>Enterovibrio</taxon>
    </lineage>
</organism>
<dbReference type="AlphaFoldDB" id="A0A2A5T335"/>
<evidence type="ECO:0000313" key="1">
    <source>
        <dbReference type="EMBL" id="PCS22583.1"/>
    </source>
</evidence>
<accession>A0A2A5T335</accession>
<proteinExistence type="predicted"/>
<name>A0A2A5T335_9GAMM</name>
<keyword evidence="2" id="KW-1185">Reference proteome</keyword>
<evidence type="ECO:0000313" key="2">
    <source>
        <dbReference type="Proteomes" id="UP000219020"/>
    </source>
</evidence>
<dbReference type="EMBL" id="NBYY01000016">
    <property type="protein sequence ID" value="PCS22583.1"/>
    <property type="molecule type" value="Genomic_DNA"/>
</dbReference>
<protein>
    <submittedName>
        <fullName evidence="1">Mobile element protein</fullName>
    </submittedName>
</protein>
<dbReference type="Proteomes" id="UP000219020">
    <property type="component" value="Unassembled WGS sequence"/>
</dbReference>
<comment type="caution">
    <text evidence="1">The sequence shown here is derived from an EMBL/GenBank/DDBJ whole genome shotgun (WGS) entry which is preliminary data.</text>
</comment>